<gene>
    <name evidence="2" type="ORF">RRG08_014589</name>
</gene>
<feature type="compositionally biased region" description="Acidic residues" evidence="1">
    <location>
        <begin position="1"/>
        <end position="13"/>
    </location>
</feature>
<reference evidence="2" key="1">
    <citation type="journal article" date="2023" name="G3 (Bethesda)">
        <title>A reference genome for the long-term kleptoplast-retaining sea slug Elysia crispata morphotype clarki.</title>
        <authorList>
            <person name="Eastman K.E."/>
            <person name="Pendleton A.L."/>
            <person name="Shaikh M.A."/>
            <person name="Suttiyut T."/>
            <person name="Ogas R."/>
            <person name="Tomko P."/>
            <person name="Gavelis G."/>
            <person name="Widhalm J.R."/>
            <person name="Wisecaver J.H."/>
        </authorList>
    </citation>
    <scope>NUCLEOTIDE SEQUENCE</scope>
    <source>
        <strain evidence="2">ECLA1</strain>
    </source>
</reference>
<dbReference type="AlphaFoldDB" id="A0AAE0Z4E4"/>
<accession>A0AAE0Z4E4</accession>
<proteinExistence type="predicted"/>
<keyword evidence="3" id="KW-1185">Reference proteome</keyword>
<protein>
    <submittedName>
        <fullName evidence="2">Uncharacterized protein</fullName>
    </submittedName>
</protein>
<organism evidence="2 3">
    <name type="scientific">Elysia crispata</name>
    <name type="common">lettuce slug</name>
    <dbReference type="NCBI Taxonomy" id="231223"/>
    <lineage>
        <taxon>Eukaryota</taxon>
        <taxon>Metazoa</taxon>
        <taxon>Spiralia</taxon>
        <taxon>Lophotrochozoa</taxon>
        <taxon>Mollusca</taxon>
        <taxon>Gastropoda</taxon>
        <taxon>Heterobranchia</taxon>
        <taxon>Euthyneura</taxon>
        <taxon>Panpulmonata</taxon>
        <taxon>Sacoglossa</taxon>
        <taxon>Placobranchoidea</taxon>
        <taxon>Plakobranchidae</taxon>
        <taxon>Elysia</taxon>
    </lineage>
</organism>
<feature type="region of interest" description="Disordered" evidence="1">
    <location>
        <begin position="1"/>
        <end position="20"/>
    </location>
</feature>
<evidence type="ECO:0000256" key="1">
    <source>
        <dbReference type="SAM" id="MobiDB-lite"/>
    </source>
</evidence>
<sequence length="242" mass="26676">MSSPEDSEIDEATWESSSDDYIMLDEEESGNESVDLKLGLECDAEARGRTLKYWKKVVFSIENRVLLNSFTLYTQNIQGQSMISNAFNVKVIDALEEENIAFRAEAAARAGPSGAITSPDKKEKECCVFSGHVSILALCVLSARGDSMDLTDKNGYLHSYRVYSGKDDPPESTEMSVTSVTTVALVYFHGQKAKCTGIAKANRVLKQLKSTHVSKGQTAAVFKGRVFAPKFEDKHKIHMLTS</sequence>
<dbReference type="Proteomes" id="UP001283361">
    <property type="component" value="Unassembled WGS sequence"/>
</dbReference>
<comment type="caution">
    <text evidence="2">The sequence shown here is derived from an EMBL/GenBank/DDBJ whole genome shotgun (WGS) entry which is preliminary data.</text>
</comment>
<name>A0AAE0Z4E4_9GAST</name>
<evidence type="ECO:0000313" key="2">
    <source>
        <dbReference type="EMBL" id="KAK3761622.1"/>
    </source>
</evidence>
<evidence type="ECO:0000313" key="3">
    <source>
        <dbReference type="Proteomes" id="UP001283361"/>
    </source>
</evidence>
<dbReference type="EMBL" id="JAWDGP010004865">
    <property type="protein sequence ID" value="KAK3761622.1"/>
    <property type="molecule type" value="Genomic_DNA"/>
</dbReference>